<name>A0A7W9ZFR9_NOVIT</name>
<keyword evidence="2" id="KW-1185">Reference proteome</keyword>
<comment type="caution">
    <text evidence="1">The sequence shown here is derived from an EMBL/GenBank/DDBJ whole genome shotgun (WGS) entry which is preliminary data.</text>
</comment>
<organism evidence="1 2">
    <name type="scientific">Novispirillum itersonii</name>
    <name type="common">Aquaspirillum itersonii</name>
    <dbReference type="NCBI Taxonomy" id="189"/>
    <lineage>
        <taxon>Bacteria</taxon>
        <taxon>Pseudomonadati</taxon>
        <taxon>Pseudomonadota</taxon>
        <taxon>Alphaproteobacteria</taxon>
        <taxon>Rhodospirillales</taxon>
        <taxon>Novispirillaceae</taxon>
        <taxon>Novispirillum</taxon>
    </lineage>
</organism>
<dbReference type="EMBL" id="JACIIX010000007">
    <property type="protein sequence ID" value="MBB6210681.1"/>
    <property type="molecule type" value="Genomic_DNA"/>
</dbReference>
<sequence>MENREHFQEINALVASIAKALGQDDKQVATGLESGAITLSLGEDENGNRYIEARCGDQTAKVYQGAIRYADGVEPPTDPDAPTAG</sequence>
<gene>
    <name evidence="1" type="ORF">FHS48_002106</name>
</gene>
<accession>A0A7W9ZFR9</accession>
<dbReference type="AlphaFoldDB" id="A0A7W9ZFR9"/>
<reference evidence="1 2" key="1">
    <citation type="submission" date="2020-08" db="EMBL/GenBank/DDBJ databases">
        <title>Genomic Encyclopedia of Type Strains, Phase IV (KMG-IV): sequencing the most valuable type-strain genomes for metagenomic binning, comparative biology and taxonomic classification.</title>
        <authorList>
            <person name="Goeker M."/>
        </authorList>
    </citation>
    <scope>NUCLEOTIDE SEQUENCE [LARGE SCALE GENOMIC DNA]</scope>
    <source>
        <strain evidence="1 2">DSM 11590</strain>
    </source>
</reference>
<protein>
    <submittedName>
        <fullName evidence="1">Uncharacterized protein</fullName>
    </submittedName>
</protein>
<evidence type="ECO:0000313" key="1">
    <source>
        <dbReference type="EMBL" id="MBB6210681.1"/>
    </source>
</evidence>
<dbReference type="RefSeq" id="WP_184263511.1">
    <property type="nucleotide sequence ID" value="NZ_JACIIX010000007.1"/>
</dbReference>
<proteinExistence type="predicted"/>
<dbReference type="Proteomes" id="UP000544872">
    <property type="component" value="Unassembled WGS sequence"/>
</dbReference>
<evidence type="ECO:0000313" key="2">
    <source>
        <dbReference type="Proteomes" id="UP000544872"/>
    </source>
</evidence>